<accession>A0A179FLA8</accession>
<dbReference type="Pfam" id="PF00067">
    <property type="entry name" value="p450"/>
    <property type="match status" value="1"/>
</dbReference>
<dbReference type="Gene3D" id="1.10.630.10">
    <property type="entry name" value="Cytochrome P450"/>
    <property type="match status" value="1"/>
</dbReference>
<dbReference type="PANTHER" id="PTHR24306:SF7">
    <property type="entry name" value="AHBB"/>
    <property type="match status" value="1"/>
</dbReference>
<dbReference type="GO" id="GO:0020037">
    <property type="term" value="F:heme binding"/>
    <property type="evidence" value="ECO:0007669"/>
    <property type="project" value="InterPro"/>
</dbReference>
<dbReference type="GeneID" id="28850540"/>
<dbReference type="EMBL" id="LSBJ02000004">
    <property type="protein sequence ID" value="OAQ66128.2"/>
    <property type="molecule type" value="Genomic_DNA"/>
</dbReference>
<dbReference type="CDD" id="cd11040">
    <property type="entry name" value="CYP7_CYP8-like"/>
    <property type="match status" value="1"/>
</dbReference>
<dbReference type="PRINTS" id="PR00463">
    <property type="entry name" value="EP450I"/>
</dbReference>
<dbReference type="OrthoDB" id="3366823at2759"/>
<name>A0A179FLA8_METCM</name>
<dbReference type="Proteomes" id="UP000078397">
    <property type="component" value="Unassembled WGS sequence"/>
</dbReference>
<evidence type="ECO:0000256" key="2">
    <source>
        <dbReference type="SAM" id="Phobius"/>
    </source>
</evidence>
<dbReference type="InterPro" id="IPR002401">
    <property type="entry name" value="Cyt_P450_E_grp-I"/>
</dbReference>
<evidence type="ECO:0000313" key="3">
    <source>
        <dbReference type="EMBL" id="OAQ66128.2"/>
    </source>
</evidence>
<keyword evidence="2" id="KW-0812">Transmembrane</keyword>
<reference evidence="3 4" key="1">
    <citation type="journal article" date="2016" name="PLoS Pathog.">
        <title>Biosynthesis of antibiotic leucinostatins in bio-control fungus Purpureocillium lilacinum and their inhibition on phytophthora revealed by genome mining.</title>
        <authorList>
            <person name="Wang G."/>
            <person name="Liu Z."/>
            <person name="Lin R."/>
            <person name="Li E."/>
            <person name="Mao Z."/>
            <person name="Ling J."/>
            <person name="Yang Y."/>
            <person name="Yin W.B."/>
            <person name="Xie B."/>
        </authorList>
    </citation>
    <scope>NUCLEOTIDE SEQUENCE [LARGE SCALE GENOMIC DNA]</scope>
    <source>
        <strain evidence="3">170</strain>
    </source>
</reference>
<organism evidence="3 4">
    <name type="scientific">Pochonia chlamydosporia 170</name>
    <dbReference type="NCBI Taxonomy" id="1380566"/>
    <lineage>
        <taxon>Eukaryota</taxon>
        <taxon>Fungi</taxon>
        <taxon>Dikarya</taxon>
        <taxon>Ascomycota</taxon>
        <taxon>Pezizomycotina</taxon>
        <taxon>Sordariomycetes</taxon>
        <taxon>Hypocreomycetidae</taxon>
        <taxon>Hypocreales</taxon>
        <taxon>Clavicipitaceae</taxon>
        <taxon>Pochonia</taxon>
    </lineage>
</organism>
<feature type="binding site" description="axial binding residue" evidence="1">
    <location>
        <position position="514"/>
    </location>
    <ligand>
        <name>heme</name>
        <dbReference type="ChEBI" id="CHEBI:30413"/>
    </ligand>
    <ligandPart>
        <name>Fe</name>
        <dbReference type="ChEBI" id="CHEBI:18248"/>
    </ligandPart>
</feature>
<proteinExistence type="predicted"/>
<dbReference type="PANTHER" id="PTHR24306">
    <property type="match status" value="1"/>
</dbReference>
<protein>
    <submittedName>
        <fullName evidence="3">Cytochrome P450</fullName>
    </submittedName>
</protein>
<dbReference type="InterPro" id="IPR036396">
    <property type="entry name" value="Cyt_P450_sf"/>
</dbReference>
<dbReference type="GO" id="GO:0005506">
    <property type="term" value="F:iron ion binding"/>
    <property type="evidence" value="ECO:0007669"/>
    <property type="project" value="InterPro"/>
</dbReference>
<comment type="caution">
    <text evidence="3">The sequence shown here is derived from an EMBL/GenBank/DDBJ whole genome shotgun (WGS) entry which is preliminary data.</text>
</comment>
<evidence type="ECO:0000256" key="1">
    <source>
        <dbReference type="PIRSR" id="PIRSR602401-1"/>
    </source>
</evidence>
<dbReference type="InterPro" id="IPR001128">
    <property type="entry name" value="Cyt_P450"/>
</dbReference>
<keyword evidence="1" id="KW-0479">Metal-binding</keyword>
<sequence length="581" mass="66144">MEPHHNMTITSGNTHLVLNLVQENPAIAGVATICISILTIAILFGASSSTHKHGNTSPPSSPAYWFPFFAHCFQFVFNKKAFLEQLRKSYPEGIFSLTLLGKKHHFVHEPSMLANVWSRPRTSVEVNWLTIRVLSRSFGLHKKHKATYGNLSHETPDLYKHMLSEPGLSQFVDCIVDQVKMHIADFVTFNSSPADQTDWERSAKADVVQNSKGEAFVEADLMTLVRNFVAKTANGGLFGTDFVENFPEFWEMMWMLDDCLVPIALGVPGWIPWPKMQRAKFARRRMIAQALEFEEAMEKYLDGEDPGIKWQDLENVSTLVKSRIRVFREHGLPADARASCDIALAWTMNANANILVSWMLFELCRDPVLLETVREEIAPYVKVVQPQNEFGDAVWVAPELETLDMDGLINQCPTLKAAYFETMRRYTGIHQVRYLVDDIVLESKGEAKESYLLQKGGMTHMAHELHQFDPAYFPNPEEWHHDRFMKETTDEEGRKKYVVDSGTLRPYGAGPGMCKGRAVALREMLYFTGMILSFYDLVPPEGTSWEEPKLSKRAVTKQPAKPIKVWIRRRTIHTQSAGEKS</sequence>
<evidence type="ECO:0000313" key="4">
    <source>
        <dbReference type="Proteomes" id="UP000078397"/>
    </source>
</evidence>
<dbReference type="GO" id="GO:0016705">
    <property type="term" value="F:oxidoreductase activity, acting on paired donors, with incorporation or reduction of molecular oxygen"/>
    <property type="evidence" value="ECO:0007669"/>
    <property type="project" value="InterPro"/>
</dbReference>
<comment type="cofactor">
    <cofactor evidence="1">
        <name>heme</name>
        <dbReference type="ChEBI" id="CHEBI:30413"/>
    </cofactor>
</comment>
<dbReference type="GO" id="GO:0004497">
    <property type="term" value="F:monooxygenase activity"/>
    <property type="evidence" value="ECO:0007669"/>
    <property type="project" value="InterPro"/>
</dbReference>
<keyword evidence="2" id="KW-0472">Membrane</keyword>
<dbReference type="RefSeq" id="XP_022284374.1">
    <property type="nucleotide sequence ID" value="XM_022428582.1"/>
</dbReference>
<keyword evidence="4" id="KW-1185">Reference proteome</keyword>
<dbReference type="STRING" id="1380566.A0A179FLA8"/>
<feature type="transmembrane region" description="Helical" evidence="2">
    <location>
        <begin position="26"/>
        <end position="46"/>
    </location>
</feature>
<dbReference type="SUPFAM" id="SSF48264">
    <property type="entry name" value="Cytochrome P450"/>
    <property type="match status" value="1"/>
</dbReference>
<keyword evidence="2" id="KW-1133">Transmembrane helix</keyword>
<dbReference type="KEGG" id="pchm:VFPPC_07733"/>
<keyword evidence="1" id="KW-0408">Iron</keyword>
<dbReference type="AlphaFoldDB" id="A0A179FLA8"/>
<gene>
    <name evidence="3" type="ORF">VFPPC_07733</name>
</gene>
<keyword evidence="1" id="KW-0349">Heme</keyword>